<proteinExistence type="inferred from homology"/>
<evidence type="ECO:0000256" key="3">
    <source>
        <dbReference type="ARBA" id="ARBA00023239"/>
    </source>
</evidence>
<protein>
    <recommendedName>
        <fullName evidence="4">Putative pterin-4-alpha-carbinolamine dehydratase</fullName>
        <shortName evidence="4">PHS</shortName>
        <ecNumber evidence="4">4.2.1.96</ecNumber>
    </recommendedName>
    <alternativeName>
        <fullName evidence="4">4-alpha-hydroxy-tetrahydropterin dehydratase</fullName>
    </alternativeName>
    <alternativeName>
        <fullName evidence="4">Pterin carbinolamine dehydratase</fullName>
        <shortName evidence="4">PCD</shortName>
    </alternativeName>
</protein>
<evidence type="ECO:0000256" key="4">
    <source>
        <dbReference type="HAMAP-Rule" id="MF_00434"/>
    </source>
</evidence>
<dbReference type="GO" id="GO:0008124">
    <property type="term" value="F:4-alpha-hydroxytetrahydrobiopterin dehydratase activity"/>
    <property type="evidence" value="ECO:0007669"/>
    <property type="project" value="UniProtKB-EC"/>
</dbReference>
<dbReference type="SUPFAM" id="SSF55248">
    <property type="entry name" value="PCD-like"/>
    <property type="match status" value="1"/>
</dbReference>
<name>A0ABS8WDF0_9GAMM</name>
<dbReference type="CDD" id="cd00913">
    <property type="entry name" value="PCD_DCoH_subfamily_a"/>
    <property type="match status" value="1"/>
</dbReference>
<keyword evidence="6" id="KW-1185">Reference proteome</keyword>
<dbReference type="InterPro" id="IPR036428">
    <property type="entry name" value="PCD_sf"/>
</dbReference>
<dbReference type="Proteomes" id="UP001201273">
    <property type="component" value="Unassembled WGS sequence"/>
</dbReference>
<evidence type="ECO:0000256" key="2">
    <source>
        <dbReference type="ARBA" id="ARBA00006472"/>
    </source>
</evidence>
<dbReference type="Gene3D" id="3.30.1360.20">
    <property type="entry name" value="Transcriptional coactivator/pterin dehydratase"/>
    <property type="match status" value="1"/>
</dbReference>
<dbReference type="EC" id="4.2.1.96" evidence="4"/>
<comment type="catalytic activity">
    <reaction evidence="1 4">
        <text>(4aS,6R)-4a-hydroxy-L-erythro-5,6,7,8-tetrahydrobiopterin = (6R)-L-erythro-6,7-dihydrobiopterin + H2O</text>
        <dbReference type="Rhea" id="RHEA:11920"/>
        <dbReference type="ChEBI" id="CHEBI:15377"/>
        <dbReference type="ChEBI" id="CHEBI:15642"/>
        <dbReference type="ChEBI" id="CHEBI:43120"/>
        <dbReference type="EC" id="4.2.1.96"/>
    </reaction>
</comment>
<dbReference type="RefSeq" id="WP_233052941.1">
    <property type="nucleotide sequence ID" value="NZ_JAIMJA010000010.1"/>
</dbReference>
<dbReference type="EMBL" id="JAIMJA010000010">
    <property type="protein sequence ID" value="MCE2595370.1"/>
    <property type="molecule type" value="Genomic_DNA"/>
</dbReference>
<dbReference type="Pfam" id="PF01329">
    <property type="entry name" value="Pterin_4a"/>
    <property type="match status" value="1"/>
</dbReference>
<dbReference type="InterPro" id="IPR050376">
    <property type="entry name" value="Pterin-4-alpha-carb_dehyd"/>
</dbReference>
<dbReference type="HAMAP" id="MF_00434">
    <property type="entry name" value="Pterin_4_alpha"/>
    <property type="match status" value="1"/>
</dbReference>
<dbReference type="NCBIfam" id="NF002016">
    <property type="entry name" value="PRK00823.1-1"/>
    <property type="match status" value="1"/>
</dbReference>
<reference evidence="5 6" key="1">
    <citation type="journal article" date="2022" name="Environ. Microbiol. Rep.">
        <title>Eco-phylogenetic analyses reveal divergent evolution of vitamin B12 metabolism in the marine bacterial family 'Psychromonadaceae'.</title>
        <authorList>
            <person name="Jin X."/>
            <person name="Yang Y."/>
            <person name="Cao H."/>
            <person name="Gao B."/>
            <person name="Zhao Z."/>
        </authorList>
    </citation>
    <scope>NUCLEOTIDE SEQUENCE [LARGE SCALE GENOMIC DNA]</scope>
    <source>
        <strain evidence="5 6">MKS20</strain>
    </source>
</reference>
<dbReference type="PANTHER" id="PTHR42805">
    <property type="entry name" value="PTERIN-4-ALPHA-CARBINOLAMINE DEHYDRATASE-RELATED"/>
    <property type="match status" value="1"/>
</dbReference>
<comment type="similarity">
    <text evidence="2 4">Belongs to the pterin-4-alpha-carbinolamine dehydratase family.</text>
</comment>
<keyword evidence="3 4" id="KW-0456">Lyase</keyword>
<evidence type="ECO:0000256" key="1">
    <source>
        <dbReference type="ARBA" id="ARBA00001554"/>
    </source>
</evidence>
<dbReference type="PANTHER" id="PTHR42805:SF1">
    <property type="entry name" value="PTERIN-4-ALPHA-CARBINOLAMINE DEHYDRATASE-RELATED"/>
    <property type="match status" value="1"/>
</dbReference>
<evidence type="ECO:0000313" key="6">
    <source>
        <dbReference type="Proteomes" id="UP001201273"/>
    </source>
</evidence>
<evidence type="ECO:0000313" key="5">
    <source>
        <dbReference type="EMBL" id="MCE2595370.1"/>
    </source>
</evidence>
<comment type="caution">
    <text evidence="5">The sequence shown here is derived from an EMBL/GenBank/DDBJ whole genome shotgun (WGS) entry which is preliminary data.</text>
</comment>
<gene>
    <name evidence="5" type="ORF">K6Y31_11140</name>
</gene>
<sequence length="115" mass="13405">MTPLHQQLCQACTPDSEPVLGEQREKLMKLLPGWQCLKQDNVWQLKKSYRFKNYRQSMAFANQVAELAEQIQHHPALLIEWGQVDVSWWTHSIANLHYNDFIMAAKTDQLNVNIG</sequence>
<accession>A0ABS8WDF0</accession>
<dbReference type="InterPro" id="IPR001533">
    <property type="entry name" value="Pterin_deHydtase"/>
</dbReference>
<organism evidence="5 6">
    <name type="scientific">Motilimonas cestriensis</name>
    <dbReference type="NCBI Taxonomy" id="2742685"/>
    <lineage>
        <taxon>Bacteria</taxon>
        <taxon>Pseudomonadati</taxon>
        <taxon>Pseudomonadota</taxon>
        <taxon>Gammaproteobacteria</taxon>
        <taxon>Alteromonadales</taxon>
        <taxon>Alteromonadales genera incertae sedis</taxon>
        <taxon>Motilimonas</taxon>
    </lineage>
</organism>